<accession>A0ABU4RZ35</accession>
<dbReference type="EMBL" id="JAXAFO010000013">
    <property type="protein sequence ID" value="MDX6849516.1"/>
    <property type="molecule type" value="Genomic_DNA"/>
</dbReference>
<dbReference type="Proteomes" id="UP001273505">
    <property type="component" value="Unassembled WGS sequence"/>
</dbReference>
<dbReference type="PANTHER" id="PTHR37299">
    <property type="entry name" value="TRANSCRIPTIONAL REGULATOR-RELATED"/>
    <property type="match status" value="1"/>
</dbReference>
<feature type="domain" description="Response regulatory" evidence="3">
    <location>
        <begin position="2"/>
        <end position="113"/>
    </location>
</feature>
<evidence type="ECO:0000313" key="6">
    <source>
        <dbReference type="Proteomes" id="UP001273505"/>
    </source>
</evidence>
<feature type="domain" description="HTH LytTR-type" evidence="4">
    <location>
        <begin position="133"/>
        <end position="235"/>
    </location>
</feature>
<dbReference type="InterPro" id="IPR011006">
    <property type="entry name" value="CheY-like_superfamily"/>
</dbReference>
<evidence type="ECO:0000256" key="2">
    <source>
        <dbReference type="PROSITE-ProRule" id="PRU00169"/>
    </source>
</evidence>
<proteinExistence type="predicted"/>
<dbReference type="SMART" id="SM00448">
    <property type="entry name" value="REC"/>
    <property type="match status" value="1"/>
</dbReference>
<evidence type="ECO:0000313" key="5">
    <source>
        <dbReference type="EMBL" id="MDX6849516.1"/>
    </source>
</evidence>
<dbReference type="Gene3D" id="3.40.50.2300">
    <property type="match status" value="1"/>
</dbReference>
<dbReference type="InterPro" id="IPR001789">
    <property type="entry name" value="Sig_transdc_resp-reg_receiver"/>
</dbReference>
<dbReference type="InterPro" id="IPR007492">
    <property type="entry name" value="LytTR_DNA-bd_dom"/>
</dbReference>
<keyword evidence="2" id="KW-0597">Phosphoprotein</keyword>
<dbReference type="SUPFAM" id="SSF52172">
    <property type="entry name" value="CheY-like"/>
    <property type="match status" value="1"/>
</dbReference>
<organism evidence="5 6">
    <name type="scientific">Gilvimarinus gilvus</name>
    <dbReference type="NCBI Taxonomy" id="3058038"/>
    <lineage>
        <taxon>Bacteria</taxon>
        <taxon>Pseudomonadati</taxon>
        <taxon>Pseudomonadota</taxon>
        <taxon>Gammaproteobacteria</taxon>
        <taxon>Cellvibrionales</taxon>
        <taxon>Cellvibrionaceae</taxon>
        <taxon>Gilvimarinus</taxon>
    </lineage>
</organism>
<reference evidence="5 6" key="1">
    <citation type="submission" date="2023-11" db="EMBL/GenBank/DDBJ databases">
        <title>Gilvimarinus fulvus sp. nov., isolated from the surface of Kelp.</title>
        <authorList>
            <person name="Sun Y.Y."/>
            <person name="Gong Y."/>
            <person name="Du Z.J."/>
        </authorList>
    </citation>
    <scope>NUCLEOTIDE SEQUENCE [LARGE SCALE GENOMIC DNA]</scope>
    <source>
        <strain evidence="5 6">SDUM040013</strain>
    </source>
</reference>
<gene>
    <name evidence="5" type="ORF">SCD92_09100</name>
</gene>
<name>A0ABU4RZ35_9GAMM</name>
<protein>
    <submittedName>
        <fullName evidence="5">Response regulator</fullName>
    </submittedName>
</protein>
<sequence>MKVLIVDDERLARVELRQLLSEYEDINIVGEASSADEALKKSVELGPDVVFLDIQMPGKSGFDFLQELDPGPHIIFVTAFDQYALKAFDVSAIDYLLKPIEPHRLRQAVDKVRSEYTGTETEPTLGGADKVFLKDGDQCWFVPVEKIVAVESIGNYSRVYFDENKPMIRRSLNQLEQRLPVDLFFRANRQFLINLNNISDVSTSVGGAVEVTLTSGVTLEMSRRQSLQFRDLKSL</sequence>
<dbReference type="Pfam" id="PF04397">
    <property type="entry name" value="LytTR"/>
    <property type="match status" value="1"/>
</dbReference>
<evidence type="ECO:0000259" key="3">
    <source>
        <dbReference type="PROSITE" id="PS50110"/>
    </source>
</evidence>
<dbReference type="PANTHER" id="PTHR37299:SF1">
    <property type="entry name" value="STAGE 0 SPORULATION PROTEIN A HOMOLOG"/>
    <property type="match status" value="1"/>
</dbReference>
<feature type="modified residue" description="4-aspartylphosphate" evidence="2">
    <location>
        <position position="53"/>
    </location>
</feature>
<comment type="caution">
    <text evidence="5">The sequence shown here is derived from an EMBL/GenBank/DDBJ whole genome shotgun (WGS) entry which is preliminary data.</text>
</comment>
<evidence type="ECO:0000256" key="1">
    <source>
        <dbReference type="ARBA" id="ARBA00023012"/>
    </source>
</evidence>
<dbReference type="SMART" id="SM00850">
    <property type="entry name" value="LytTR"/>
    <property type="match status" value="1"/>
</dbReference>
<dbReference type="Gene3D" id="2.40.50.1020">
    <property type="entry name" value="LytTr DNA-binding domain"/>
    <property type="match status" value="1"/>
</dbReference>
<keyword evidence="1" id="KW-0902">Two-component regulatory system</keyword>
<dbReference type="RefSeq" id="WP_302724774.1">
    <property type="nucleotide sequence ID" value="NZ_JAULRU010000823.1"/>
</dbReference>
<dbReference type="PROSITE" id="PS50930">
    <property type="entry name" value="HTH_LYTTR"/>
    <property type="match status" value="1"/>
</dbReference>
<keyword evidence="6" id="KW-1185">Reference proteome</keyword>
<evidence type="ECO:0000259" key="4">
    <source>
        <dbReference type="PROSITE" id="PS50930"/>
    </source>
</evidence>
<dbReference type="InterPro" id="IPR046947">
    <property type="entry name" value="LytR-like"/>
</dbReference>
<dbReference type="Pfam" id="PF00072">
    <property type="entry name" value="Response_reg"/>
    <property type="match status" value="1"/>
</dbReference>
<dbReference type="CDD" id="cd17532">
    <property type="entry name" value="REC_LytTR_AlgR-like"/>
    <property type="match status" value="1"/>
</dbReference>
<dbReference type="PROSITE" id="PS50110">
    <property type="entry name" value="RESPONSE_REGULATORY"/>
    <property type="match status" value="1"/>
</dbReference>